<dbReference type="AlphaFoldDB" id="A0A642UW56"/>
<feature type="chain" id="PRO_5024999661" description="EGF-like domain-containing protein" evidence="3">
    <location>
        <begin position="20"/>
        <end position="375"/>
    </location>
</feature>
<keyword evidence="6" id="KW-1185">Reference proteome</keyword>
<dbReference type="Proteomes" id="UP000761534">
    <property type="component" value="Unassembled WGS sequence"/>
</dbReference>
<comment type="caution">
    <text evidence="1">Lacks conserved residue(s) required for the propagation of feature annotation.</text>
</comment>
<dbReference type="PANTHER" id="PTHR36853:SF1">
    <property type="entry name" value="DUF3844 DOMAIN-CONTAINING PROTEIN"/>
    <property type="match status" value="1"/>
</dbReference>
<dbReference type="EMBL" id="SWFS01000413">
    <property type="protein sequence ID" value="KAA8905527.1"/>
    <property type="molecule type" value="Genomic_DNA"/>
</dbReference>
<evidence type="ECO:0000313" key="5">
    <source>
        <dbReference type="EMBL" id="KAA8905527.1"/>
    </source>
</evidence>
<keyword evidence="1" id="KW-0245">EGF-like domain</keyword>
<keyword evidence="3" id="KW-0732">Signal</keyword>
<dbReference type="VEuPathDB" id="FungiDB:TRICI_005274"/>
<dbReference type="PANTHER" id="PTHR36853">
    <property type="entry name" value="EXPRESSED PROTEIN"/>
    <property type="match status" value="1"/>
</dbReference>
<comment type="caution">
    <text evidence="5">The sequence shown here is derived from an EMBL/GenBank/DDBJ whole genome shotgun (WGS) entry which is preliminary data.</text>
</comment>
<dbReference type="GO" id="GO:0005783">
    <property type="term" value="C:endoplasmic reticulum"/>
    <property type="evidence" value="ECO:0007669"/>
    <property type="project" value="TreeGrafter"/>
</dbReference>
<accession>A0A642UW56</accession>
<dbReference type="InterPro" id="IPR024382">
    <property type="entry name" value="Vps3844_C"/>
</dbReference>
<proteinExistence type="predicted"/>
<protein>
    <recommendedName>
        <fullName evidence="4">EGF-like domain-containing protein</fullName>
    </recommendedName>
</protein>
<name>A0A642UW56_9ASCO</name>
<feature type="signal peptide" evidence="3">
    <location>
        <begin position="1"/>
        <end position="19"/>
    </location>
</feature>
<reference evidence="5" key="1">
    <citation type="journal article" date="2019" name="G3 (Bethesda)">
        <title>Genome Assemblies of Two Rare Opportunistic Yeast Pathogens: Diutina rugosa (syn. Candida rugosa) and Trichomonascus ciferrii (syn. Candida ciferrii).</title>
        <authorList>
            <person name="Mixao V."/>
            <person name="Saus E."/>
            <person name="Hansen A.P."/>
            <person name="Lass-Florl C."/>
            <person name="Gabaldon T."/>
        </authorList>
    </citation>
    <scope>NUCLEOTIDE SEQUENCE</scope>
    <source>
        <strain evidence="5">CBS 4856</strain>
    </source>
</reference>
<dbReference type="Pfam" id="PF12955">
    <property type="entry name" value="Vps3844_C"/>
    <property type="match status" value="1"/>
</dbReference>
<dbReference type="InterPro" id="IPR053065">
    <property type="entry name" value="Archenteron_Induction-Rel"/>
</dbReference>
<feature type="transmembrane region" description="Helical" evidence="2">
    <location>
        <begin position="338"/>
        <end position="358"/>
    </location>
</feature>
<dbReference type="InterPro" id="IPR000742">
    <property type="entry name" value="EGF"/>
</dbReference>
<gene>
    <name evidence="5" type="ORF">TRICI_005274</name>
</gene>
<keyword evidence="2" id="KW-0472">Membrane</keyword>
<dbReference type="PROSITE" id="PS50026">
    <property type="entry name" value="EGF_3"/>
    <property type="match status" value="1"/>
</dbReference>
<organism evidence="5 6">
    <name type="scientific">Trichomonascus ciferrii</name>
    <dbReference type="NCBI Taxonomy" id="44093"/>
    <lineage>
        <taxon>Eukaryota</taxon>
        <taxon>Fungi</taxon>
        <taxon>Dikarya</taxon>
        <taxon>Ascomycota</taxon>
        <taxon>Saccharomycotina</taxon>
        <taxon>Dipodascomycetes</taxon>
        <taxon>Dipodascales</taxon>
        <taxon>Trichomonascaceae</taxon>
        <taxon>Trichomonascus</taxon>
        <taxon>Trichomonascus ciferrii complex</taxon>
    </lineage>
</organism>
<evidence type="ECO:0000259" key="4">
    <source>
        <dbReference type="PROSITE" id="PS50026"/>
    </source>
</evidence>
<keyword evidence="2" id="KW-1133">Transmembrane helix</keyword>
<dbReference type="Pfam" id="PF21656">
    <property type="entry name" value="DUF6859"/>
    <property type="match status" value="1"/>
</dbReference>
<keyword evidence="2" id="KW-0812">Transmembrane</keyword>
<evidence type="ECO:0000256" key="2">
    <source>
        <dbReference type="SAM" id="Phobius"/>
    </source>
</evidence>
<evidence type="ECO:0000256" key="3">
    <source>
        <dbReference type="SAM" id="SignalP"/>
    </source>
</evidence>
<evidence type="ECO:0000313" key="6">
    <source>
        <dbReference type="Proteomes" id="UP000761534"/>
    </source>
</evidence>
<sequence>MKVLSVAGVVMTAMGAVVGSSCEPASVYMFQNSKGHHVSKESPMLGLDQTQLVLSDVSGTSRFHSVANAEDARVVNSMKHKGSLFSKRPHNSVLIVVDHVRNGDLLDVRPTFKIDKSPDSGFFSDFIEQTKQELVQLSGKVSHMLKEGVTVLTHHLDAVKRGVDPLEEPIEELDMDNSADQAVMDDISTIRSLEYNVIHDDGMFVHLNSLSGIDAEKYPAALDAMKRALMELIDQAENYKLTIVAVPENTCAAIRVNKRDDDKKKEPGVVKPVLGGYKDKETCENKTNKCSGHGECVKIHNGKYACACKATYDEDRKKTTRWGGDACQKKDVSIEFQLFFWTGLGILFVTAYALQLLYSIGSDPLPGVLNTAKSG</sequence>
<feature type="domain" description="EGF-like" evidence="4">
    <location>
        <begin position="279"/>
        <end position="318"/>
    </location>
</feature>
<dbReference type="Gene3D" id="2.10.25.10">
    <property type="entry name" value="Laminin"/>
    <property type="match status" value="1"/>
</dbReference>
<dbReference type="InterPro" id="IPR049205">
    <property type="entry name" value="Vps3844_N"/>
</dbReference>
<evidence type="ECO:0000256" key="1">
    <source>
        <dbReference type="PROSITE-ProRule" id="PRU00076"/>
    </source>
</evidence>
<dbReference type="PROSITE" id="PS51257">
    <property type="entry name" value="PROKAR_LIPOPROTEIN"/>
    <property type="match status" value="1"/>
</dbReference>
<dbReference type="OrthoDB" id="5583277at2759"/>